<feature type="coiled-coil region" evidence="1">
    <location>
        <begin position="357"/>
        <end position="391"/>
    </location>
</feature>
<reference evidence="3 4" key="1">
    <citation type="submission" date="2013-07" db="EMBL/GenBank/DDBJ databases">
        <title>Isolation of a new Chlamydia species from the feral Sacred Ibis (Threskiornis aethiopicus): Chlamydia ibidis.</title>
        <authorList>
            <person name="Vorimore F."/>
            <person name="Hsia R.-C."/>
            <person name="Huot-Creasy H."/>
            <person name="Bastian S."/>
            <person name="Deruyter L."/>
            <person name="Passet A."/>
            <person name="Sachse K."/>
            <person name="Bavoil P."/>
            <person name="Myers G."/>
            <person name="Laroucau K."/>
        </authorList>
    </citation>
    <scope>NUCLEOTIDE SEQUENCE [LARGE SCALE GENOMIC DNA]</scope>
    <source>
        <strain evidence="3 4">10-1398/6</strain>
    </source>
</reference>
<keyword evidence="2" id="KW-0472">Membrane</keyword>
<accession>A0ABP2XEF9</accession>
<feature type="transmembrane region" description="Helical" evidence="2">
    <location>
        <begin position="54"/>
        <end position="74"/>
    </location>
</feature>
<evidence type="ECO:0000313" key="3">
    <source>
        <dbReference type="EMBL" id="EQM62841.1"/>
    </source>
</evidence>
<name>A0ABP2XEF9_9CHLA</name>
<keyword evidence="1" id="KW-0175">Coiled coil</keyword>
<evidence type="ECO:0008006" key="5">
    <source>
        <dbReference type="Google" id="ProtNLM"/>
    </source>
</evidence>
<feature type="coiled-coil region" evidence="1">
    <location>
        <begin position="519"/>
        <end position="686"/>
    </location>
</feature>
<dbReference type="EMBL" id="APJW01000001">
    <property type="protein sequence ID" value="EQM62841.1"/>
    <property type="molecule type" value="Genomic_DNA"/>
</dbReference>
<protein>
    <recommendedName>
        <fullName evidence="5">Inclusion membrane protein</fullName>
    </recommendedName>
</protein>
<dbReference type="Proteomes" id="UP000016064">
    <property type="component" value="Unassembled WGS sequence"/>
</dbReference>
<gene>
    <name evidence="3" type="ORF">H359_0235</name>
</gene>
<organism evidence="3 4">
    <name type="scientific">Chlamydia ibidis 10-1398/6</name>
    <dbReference type="NCBI Taxonomy" id="1046581"/>
    <lineage>
        <taxon>Bacteria</taxon>
        <taxon>Pseudomonadati</taxon>
        <taxon>Chlamydiota</taxon>
        <taxon>Chlamydiia</taxon>
        <taxon>Chlamydiales</taxon>
        <taxon>Chlamydiaceae</taxon>
        <taxon>Chlamydia/Chlamydophila group</taxon>
        <taxon>Chlamydia</taxon>
    </lineage>
</organism>
<dbReference type="RefSeq" id="WP_020370878.1">
    <property type="nucleotide sequence ID" value="NZ_APJW01000001.1"/>
</dbReference>
<keyword evidence="2" id="KW-0812">Transmembrane</keyword>
<evidence type="ECO:0000256" key="1">
    <source>
        <dbReference type="SAM" id="Coils"/>
    </source>
</evidence>
<evidence type="ECO:0000256" key="2">
    <source>
        <dbReference type="SAM" id="Phobius"/>
    </source>
</evidence>
<keyword evidence="4" id="KW-1185">Reference proteome</keyword>
<comment type="caution">
    <text evidence="3">The sequence shown here is derived from an EMBL/GenBank/DDBJ whole genome shotgun (WGS) entry which is preliminary data.</text>
</comment>
<proteinExistence type="predicted"/>
<sequence length="1014" mass="115795">MATDHTNQNLVSSNTHAHPLLRNDGMPIFSPLTAEDRGYVLSEHKNHILTATKIGMFCLSLGSVCGGALVLALLPHISCGIGIAFIALGLVLLVLSLLAFLSSPTVRPHPIKIPMLRQMQDEFYRVADVVDARNLLTHGFEDSEDPRAALEKRVELLLRLDKDLRSKEDGLYALLANQKDTDLVSVSELTSFRDMQLQISEQLDLLYRCYGKYVTGDYSSENPSEEEKLISLSREKEMNQRLLQDVLLEKNKCYDVVESLKIALCNIEDRILGVTDEDISSAPIDEFHDILSVRNDRLSKLGEAFKELARLCIIEDQLRTRRSEIESEIQICVDPLLSMPILLRDFKSKYLESSTQARCLRDMLRSAEMKVKEKECEIEDLLSKVQRQQESTQAILSRQMASDPVDSCLNDLIEKSETIKDLNEQLEIFRGLLAESRKVNEDLNKLRADHARNVEELAGMTVQEQVLHSKISALEDQLDVRIKAEKELRQTLGELQSLVLEYSSQDQTSQEVLLLQKELRTLYDRLRESDEERQDYLEELCSYRLNVQDLKSKMHVMREDLRIKEEEVAAHREEILQLQNQLDRYEELEQKSAESGDTSAKLDSDFQLVQREIKRLEGINAQLSSRTQELIQENTQVVDILRRSEGEKNKLIEDIRSLRRSYADEIAKLQKEKSDMEELLEQRHLKHLESQVLLSSRSMQLEKLLAESKQALGESQEGALYMLAQQNILLSQHIKQKRKLDIQSMSFREKLSFTSPRFFGDLGGELSCAWSRPGISLEHELPESSSIEEKKAVVMTRCEREWLFALLGAFTNQELETVVREANALARSTPEGTVEAHVLFDTLSSKFTHLIDAQNLLEDWLTNCYSYITNLDIFRCRERWTGFLFTSLLSMHKGDGGRLAGLSLVENRYLDCISCFNGNLPLVLSSIGRSEEGTSPACANPLGDLNFESCGNISWSVLISTVSELLAFREKSGTQFILNADHIRNCILHTVPRYLEMLKKERTSEAKWIFPQDI</sequence>
<evidence type="ECO:0000313" key="4">
    <source>
        <dbReference type="Proteomes" id="UP000016064"/>
    </source>
</evidence>
<feature type="transmembrane region" description="Helical" evidence="2">
    <location>
        <begin position="81"/>
        <end position="101"/>
    </location>
</feature>
<keyword evidence="2" id="KW-1133">Transmembrane helix</keyword>